<proteinExistence type="predicted"/>
<feature type="transmembrane region" description="Helical" evidence="2">
    <location>
        <begin position="206"/>
        <end position="227"/>
    </location>
</feature>
<dbReference type="AlphaFoldDB" id="A0A9P4NRI0"/>
<feature type="compositionally biased region" description="Polar residues" evidence="1">
    <location>
        <begin position="734"/>
        <end position="759"/>
    </location>
</feature>
<reference evidence="3" key="1">
    <citation type="journal article" date="2020" name="Stud. Mycol.">
        <title>101 Dothideomycetes genomes: a test case for predicting lifestyles and emergence of pathogens.</title>
        <authorList>
            <person name="Haridas S."/>
            <person name="Albert R."/>
            <person name="Binder M."/>
            <person name="Bloem J."/>
            <person name="Labutti K."/>
            <person name="Salamov A."/>
            <person name="Andreopoulos B."/>
            <person name="Baker S."/>
            <person name="Barry K."/>
            <person name="Bills G."/>
            <person name="Bluhm B."/>
            <person name="Cannon C."/>
            <person name="Castanera R."/>
            <person name="Culley D."/>
            <person name="Daum C."/>
            <person name="Ezra D."/>
            <person name="Gonzalez J."/>
            <person name="Henrissat B."/>
            <person name="Kuo A."/>
            <person name="Liang C."/>
            <person name="Lipzen A."/>
            <person name="Lutzoni F."/>
            <person name="Magnuson J."/>
            <person name="Mondo S."/>
            <person name="Nolan M."/>
            <person name="Ohm R."/>
            <person name="Pangilinan J."/>
            <person name="Park H.-J."/>
            <person name="Ramirez L."/>
            <person name="Alfaro M."/>
            <person name="Sun H."/>
            <person name="Tritt A."/>
            <person name="Yoshinaga Y."/>
            <person name="Zwiers L.-H."/>
            <person name="Turgeon B."/>
            <person name="Goodwin S."/>
            <person name="Spatafora J."/>
            <person name="Crous P."/>
            <person name="Grigoriev I."/>
        </authorList>
    </citation>
    <scope>NUCLEOTIDE SEQUENCE</scope>
    <source>
        <strain evidence="3">CBS 130266</strain>
    </source>
</reference>
<name>A0A9P4NRI0_9PEZI</name>
<evidence type="ECO:0000256" key="1">
    <source>
        <dbReference type="SAM" id="MobiDB-lite"/>
    </source>
</evidence>
<feature type="transmembrane region" description="Helical" evidence="2">
    <location>
        <begin position="596"/>
        <end position="617"/>
    </location>
</feature>
<feature type="compositionally biased region" description="Basic and acidic residues" evidence="1">
    <location>
        <begin position="782"/>
        <end position="799"/>
    </location>
</feature>
<feature type="transmembrane region" description="Helical" evidence="2">
    <location>
        <begin position="421"/>
        <end position="442"/>
    </location>
</feature>
<keyword evidence="2" id="KW-1133">Transmembrane helix</keyword>
<feature type="region of interest" description="Disordered" evidence="1">
    <location>
        <begin position="734"/>
        <end position="799"/>
    </location>
</feature>
<keyword evidence="4" id="KW-1185">Reference proteome</keyword>
<feature type="transmembrane region" description="Helical" evidence="2">
    <location>
        <begin position="386"/>
        <end position="409"/>
    </location>
</feature>
<comment type="caution">
    <text evidence="3">The sequence shown here is derived from an EMBL/GenBank/DDBJ whole genome shotgun (WGS) entry which is preliminary data.</text>
</comment>
<accession>A0A9P4NRI0</accession>
<sequence length="799" mass="91205">MISFDECRKTFVNNTELIEKWGWTGPVKGILKNPNSQITFRGCQAVCGTENNWYPWKQSSATITTWLLPIVGIILQAPFESNAFWRTMLALARWVGSPMSSLSYILWNISVTGKCALMVDMAVSYDYRSSSKHTDFGNVRDSFYILTTINQYSIKPVASLKNEAEGLLRIVLFSKDLRLLGTSVTLREMRQELALALRKRRRRSVVPVYISTLWFIFALAISVQAAFGLIGENATAHDLALGLLLGWLPLLILCSIVDRNPTAADDVREQLNDLIDIVCQSLQDQEILNEFIESFATQSSASELKHRLVKISSQVQFLQRNFLTAFAGQGRVRWHYGAAHPILSDIENCYIADHGRDWLRDEEDARTKLVLGSIDRGLWWFDFRELWQISSAVTIVAGSCMGAFTISYFTPTVGLGCRSLGYLIFIVISFSLLVLEFLVWWLTEERDEMPARSGRKFTLRNTTFIQLEEASAGVLRRTASWAYRKREQCEELLIRFLPEIVAMSYFTKRAKKREKFRKRLEAKLRESHEFSVRQWTHRLFFIPMEIINSLWLMYIVLAQTFGVYVNCRCKSSNYGFGGGYVDLEQTNVTHNRYVKFYWSTGTTISCAIMGLGLVYIVTEWCLQAHLCTENYDSARKGLQRTRKFRRYTWFIRYPSNRLVIFINSLRDILFRTKSRQKTLVWTKNPTYIPTHEGTELVEYSPYNPPAPTFSPTSYPQGSDAVPLIVEPKTSYDGGSQNGFPGSAYSGSSIQTPGSVSGGESIQEIDVPPAASMETLGPRSTYARKESDAAERPLKTFFER</sequence>
<feature type="transmembrane region" description="Helical" evidence="2">
    <location>
        <begin position="239"/>
        <end position="258"/>
    </location>
</feature>
<gene>
    <name evidence="3" type="ORF">EJ08DRAFT_612725</name>
</gene>
<dbReference type="Proteomes" id="UP000800235">
    <property type="component" value="Unassembled WGS sequence"/>
</dbReference>
<feature type="transmembrane region" description="Helical" evidence="2">
    <location>
        <begin position="539"/>
        <end position="557"/>
    </location>
</feature>
<evidence type="ECO:0000256" key="2">
    <source>
        <dbReference type="SAM" id="Phobius"/>
    </source>
</evidence>
<feature type="transmembrane region" description="Helical" evidence="2">
    <location>
        <begin position="66"/>
        <end position="85"/>
    </location>
</feature>
<keyword evidence="2" id="KW-0472">Membrane</keyword>
<evidence type="ECO:0000313" key="4">
    <source>
        <dbReference type="Proteomes" id="UP000800235"/>
    </source>
</evidence>
<protein>
    <submittedName>
        <fullName evidence="3">Uncharacterized protein</fullName>
    </submittedName>
</protein>
<dbReference type="OrthoDB" id="5392263at2759"/>
<keyword evidence="2" id="KW-0812">Transmembrane</keyword>
<evidence type="ECO:0000313" key="3">
    <source>
        <dbReference type="EMBL" id="KAF2430317.1"/>
    </source>
</evidence>
<dbReference type="EMBL" id="MU007040">
    <property type="protein sequence ID" value="KAF2430317.1"/>
    <property type="molecule type" value="Genomic_DNA"/>
</dbReference>
<organism evidence="3 4">
    <name type="scientific">Tothia fuscella</name>
    <dbReference type="NCBI Taxonomy" id="1048955"/>
    <lineage>
        <taxon>Eukaryota</taxon>
        <taxon>Fungi</taxon>
        <taxon>Dikarya</taxon>
        <taxon>Ascomycota</taxon>
        <taxon>Pezizomycotina</taxon>
        <taxon>Dothideomycetes</taxon>
        <taxon>Pleosporomycetidae</taxon>
        <taxon>Venturiales</taxon>
        <taxon>Cylindrosympodiaceae</taxon>
        <taxon>Tothia</taxon>
    </lineage>
</organism>